<comment type="caution">
    <text evidence="2">The sequence shown here is derived from an EMBL/GenBank/DDBJ whole genome shotgun (WGS) entry which is preliminary data.</text>
</comment>
<name>A0A392WEJ1_9FABA</name>
<protein>
    <submittedName>
        <fullName evidence="2">Uncharacterized protein</fullName>
    </submittedName>
</protein>
<evidence type="ECO:0000313" key="3">
    <source>
        <dbReference type="Proteomes" id="UP000265520"/>
    </source>
</evidence>
<keyword evidence="3" id="KW-1185">Reference proteome</keyword>
<reference evidence="2 3" key="1">
    <citation type="journal article" date="2018" name="Front. Plant Sci.">
        <title>Red Clover (Trifolium pratense) and Zigzag Clover (T. medium) - A Picture of Genomic Similarities and Differences.</title>
        <authorList>
            <person name="Dluhosova J."/>
            <person name="Istvanek J."/>
            <person name="Nedelnik J."/>
            <person name="Repkova J."/>
        </authorList>
    </citation>
    <scope>NUCLEOTIDE SEQUENCE [LARGE SCALE GENOMIC DNA]</scope>
    <source>
        <strain evidence="3">cv. 10/8</strain>
        <tissue evidence="2">Leaf</tissue>
    </source>
</reference>
<feature type="non-terminal residue" evidence="2">
    <location>
        <position position="1"/>
    </location>
</feature>
<feature type="region of interest" description="Disordered" evidence="1">
    <location>
        <begin position="1"/>
        <end position="21"/>
    </location>
</feature>
<feature type="compositionally biased region" description="Polar residues" evidence="1">
    <location>
        <begin position="8"/>
        <end position="18"/>
    </location>
</feature>
<evidence type="ECO:0000256" key="1">
    <source>
        <dbReference type="SAM" id="MobiDB-lite"/>
    </source>
</evidence>
<dbReference type="AlphaFoldDB" id="A0A392WEJ1"/>
<proteinExistence type="predicted"/>
<dbReference type="EMBL" id="LXQA011429674">
    <property type="protein sequence ID" value="MCI96970.1"/>
    <property type="molecule type" value="Genomic_DNA"/>
</dbReference>
<organism evidence="2 3">
    <name type="scientific">Trifolium medium</name>
    <dbReference type="NCBI Taxonomy" id="97028"/>
    <lineage>
        <taxon>Eukaryota</taxon>
        <taxon>Viridiplantae</taxon>
        <taxon>Streptophyta</taxon>
        <taxon>Embryophyta</taxon>
        <taxon>Tracheophyta</taxon>
        <taxon>Spermatophyta</taxon>
        <taxon>Magnoliopsida</taxon>
        <taxon>eudicotyledons</taxon>
        <taxon>Gunneridae</taxon>
        <taxon>Pentapetalae</taxon>
        <taxon>rosids</taxon>
        <taxon>fabids</taxon>
        <taxon>Fabales</taxon>
        <taxon>Fabaceae</taxon>
        <taxon>Papilionoideae</taxon>
        <taxon>50 kb inversion clade</taxon>
        <taxon>NPAAA clade</taxon>
        <taxon>Hologalegina</taxon>
        <taxon>IRL clade</taxon>
        <taxon>Trifolieae</taxon>
        <taxon>Trifolium</taxon>
    </lineage>
</organism>
<evidence type="ECO:0000313" key="2">
    <source>
        <dbReference type="EMBL" id="MCI96970.1"/>
    </source>
</evidence>
<feature type="non-terminal residue" evidence="2">
    <location>
        <position position="66"/>
    </location>
</feature>
<dbReference type="Proteomes" id="UP000265520">
    <property type="component" value="Unassembled WGS sequence"/>
</dbReference>
<sequence length="66" mass="7173">SMPCYTETRPSPSRSQYTDGVGGCEVEPDAAADAEEVEVVVRLLPMLLLRALHMQDQQLSAPSGRI</sequence>
<accession>A0A392WEJ1</accession>